<feature type="transmembrane region" description="Helical" evidence="2">
    <location>
        <begin position="24"/>
        <end position="45"/>
    </location>
</feature>
<comment type="caution">
    <text evidence="3">The sequence shown here is derived from an EMBL/GenBank/DDBJ whole genome shotgun (WGS) entry which is preliminary data.</text>
</comment>
<protein>
    <recommendedName>
        <fullName evidence="5">Copper transporter</fullName>
    </recommendedName>
</protein>
<evidence type="ECO:0000313" key="3">
    <source>
        <dbReference type="EMBL" id="KAJ2932427.1"/>
    </source>
</evidence>
<dbReference type="EMBL" id="JANBPK010000772">
    <property type="protein sequence ID" value="KAJ2932427.1"/>
    <property type="molecule type" value="Genomic_DNA"/>
</dbReference>
<accession>A0A9W8JD46</accession>
<evidence type="ECO:0000256" key="1">
    <source>
        <dbReference type="SAM" id="MobiDB-lite"/>
    </source>
</evidence>
<evidence type="ECO:0000256" key="2">
    <source>
        <dbReference type="SAM" id="Phobius"/>
    </source>
</evidence>
<keyword evidence="2" id="KW-0472">Membrane</keyword>
<proteinExistence type="predicted"/>
<reference evidence="3" key="1">
    <citation type="submission" date="2022-06" db="EMBL/GenBank/DDBJ databases">
        <title>Genome Sequence of Candolleomyces eurysporus.</title>
        <authorList>
            <person name="Buettner E."/>
        </authorList>
    </citation>
    <scope>NUCLEOTIDE SEQUENCE</scope>
    <source>
        <strain evidence="3">VTCC 930004</strain>
    </source>
</reference>
<keyword evidence="2" id="KW-0812">Transmembrane</keyword>
<dbReference type="AlphaFoldDB" id="A0A9W8JD46"/>
<gene>
    <name evidence="3" type="ORF">H1R20_g4641</name>
</gene>
<feature type="non-terminal residue" evidence="3">
    <location>
        <position position="1"/>
    </location>
</feature>
<evidence type="ECO:0008006" key="5">
    <source>
        <dbReference type="Google" id="ProtNLM"/>
    </source>
</evidence>
<keyword evidence="2" id="KW-1133">Transmembrane helix</keyword>
<dbReference type="Proteomes" id="UP001140091">
    <property type="component" value="Unassembled WGS sequence"/>
</dbReference>
<evidence type="ECO:0000313" key="4">
    <source>
        <dbReference type="Proteomes" id="UP001140091"/>
    </source>
</evidence>
<feature type="region of interest" description="Disordered" evidence="1">
    <location>
        <begin position="62"/>
        <end position="89"/>
    </location>
</feature>
<organism evidence="3 4">
    <name type="scientific">Candolleomyces eurysporus</name>
    <dbReference type="NCBI Taxonomy" id="2828524"/>
    <lineage>
        <taxon>Eukaryota</taxon>
        <taxon>Fungi</taxon>
        <taxon>Dikarya</taxon>
        <taxon>Basidiomycota</taxon>
        <taxon>Agaricomycotina</taxon>
        <taxon>Agaricomycetes</taxon>
        <taxon>Agaricomycetidae</taxon>
        <taxon>Agaricales</taxon>
        <taxon>Agaricineae</taxon>
        <taxon>Psathyrellaceae</taxon>
        <taxon>Candolleomyces</taxon>
    </lineage>
</organism>
<name>A0A9W8JD46_9AGAR</name>
<sequence length="229" mass="24505">MPRMALSLSDVDLTLSALPSSSTILLSMVAVFVLLSFVRAFFIGFREHLAFVKGRKAQQVPKFNSSTSASSSPSSSEKSNSTPRVQMEQRPTSSWLWGLIKWDTLPAFPLAPSLQHAHVSAGIGRGVGVGMSEKQGWLQPQAQQAALQGPVLTTRRPGGPAFERPHLPPTIITTATRKASLCPDPAPFSIGTIASSTSGESHFDTHCELVASKATITTFAIPITTFAFE</sequence>
<feature type="compositionally biased region" description="Low complexity" evidence="1">
    <location>
        <begin position="65"/>
        <end position="81"/>
    </location>
</feature>
<dbReference type="OrthoDB" id="2791511at2759"/>
<keyword evidence="4" id="KW-1185">Reference proteome</keyword>